<feature type="compositionally biased region" description="Polar residues" evidence="1">
    <location>
        <begin position="206"/>
        <end position="220"/>
    </location>
</feature>
<name>A0AA38FNE1_TAXCH</name>
<evidence type="ECO:0000256" key="1">
    <source>
        <dbReference type="SAM" id="MobiDB-lite"/>
    </source>
</evidence>
<dbReference type="EMBL" id="JAHRHJ020000008">
    <property type="protein sequence ID" value="KAH9306568.1"/>
    <property type="molecule type" value="Genomic_DNA"/>
</dbReference>
<dbReference type="AlphaFoldDB" id="A0AA38FNE1"/>
<feature type="compositionally biased region" description="Basic and acidic residues" evidence="1">
    <location>
        <begin position="222"/>
        <end position="248"/>
    </location>
</feature>
<dbReference type="Proteomes" id="UP000824469">
    <property type="component" value="Unassembled WGS sequence"/>
</dbReference>
<gene>
    <name evidence="2" type="ORF">KI387_010972</name>
</gene>
<feature type="region of interest" description="Disordered" evidence="1">
    <location>
        <begin position="203"/>
        <end position="253"/>
    </location>
</feature>
<organism evidence="2 3">
    <name type="scientific">Taxus chinensis</name>
    <name type="common">Chinese yew</name>
    <name type="synonym">Taxus wallichiana var. chinensis</name>
    <dbReference type="NCBI Taxonomy" id="29808"/>
    <lineage>
        <taxon>Eukaryota</taxon>
        <taxon>Viridiplantae</taxon>
        <taxon>Streptophyta</taxon>
        <taxon>Embryophyta</taxon>
        <taxon>Tracheophyta</taxon>
        <taxon>Spermatophyta</taxon>
        <taxon>Pinopsida</taxon>
        <taxon>Pinidae</taxon>
        <taxon>Conifers II</taxon>
        <taxon>Cupressales</taxon>
        <taxon>Taxaceae</taxon>
        <taxon>Taxus</taxon>
    </lineage>
</organism>
<feature type="non-terminal residue" evidence="2">
    <location>
        <position position="1"/>
    </location>
</feature>
<evidence type="ECO:0000313" key="2">
    <source>
        <dbReference type="EMBL" id="KAH9306568.1"/>
    </source>
</evidence>
<reference evidence="2 3" key="1">
    <citation type="journal article" date="2021" name="Nat. Plants">
        <title>The Taxus genome provides insights into paclitaxel biosynthesis.</title>
        <authorList>
            <person name="Xiong X."/>
            <person name="Gou J."/>
            <person name="Liao Q."/>
            <person name="Li Y."/>
            <person name="Zhou Q."/>
            <person name="Bi G."/>
            <person name="Li C."/>
            <person name="Du R."/>
            <person name="Wang X."/>
            <person name="Sun T."/>
            <person name="Guo L."/>
            <person name="Liang H."/>
            <person name="Lu P."/>
            <person name="Wu Y."/>
            <person name="Zhang Z."/>
            <person name="Ro D.K."/>
            <person name="Shang Y."/>
            <person name="Huang S."/>
            <person name="Yan J."/>
        </authorList>
    </citation>
    <scope>NUCLEOTIDE SEQUENCE [LARGE SCALE GENOMIC DNA]</scope>
    <source>
        <strain evidence="2">Ta-2019</strain>
    </source>
</reference>
<dbReference type="PANTHER" id="PTHR36763:SF1">
    <property type="entry name" value="EXPRESSED PROTEIN"/>
    <property type="match status" value="1"/>
</dbReference>
<sequence length="265" mass="29500">VKKRIADAVRDNQEPVAVTTEIQEELLLKMGIDPQFGISCLGKVNTFYENDRELMLQFYDFVAKEELACDEAELGPDAFSEKLRQQQKLQEKEAAKEAVPSEQPKSLGKEFVGSGYQESVKDYKDENEDPDLEEVVLETEDVESHESEGNDFSLQVACGPSLDKVSSIGQSSFGRRQEEALPMSNVFGILSNYVADTYEMVASPKTPVSKSKPVTRSNSRVDIGKDSASKGRKSNKELRETNSRKEVDAGIQSTLGNIFPRNKKC</sequence>
<evidence type="ECO:0000313" key="3">
    <source>
        <dbReference type="Proteomes" id="UP000824469"/>
    </source>
</evidence>
<proteinExistence type="predicted"/>
<protein>
    <submittedName>
        <fullName evidence="2">Uncharacterized protein</fullName>
    </submittedName>
</protein>
<keyword evidence="3" id="KW-1185">Reference proteome</keyword>
<comment type="caution">
    <text evidence="2">The sequence shown here is derived from an EMBL/GenBank/DDBJ whole genome shotgun (WGS) entry which is preliminary data.</text>
</comment>
<dbReference type="PANTHER" id="PTHR36763">
    <property type="entry name" value="EXPRESSED PROTEIN"/>
    <property type="match status" value="1"/>
</dbReference>
<accession>A0AA38FNE1</accession>